<dbReference type="InterPro" id="IPR013083">
    <property type="entry name" value="Znf_RING/FYVE/PHD"/>
</dbReference>
<dbReference type="PROSITE" id="PS50089">
    <property type="entry name" value="ZF_RING_2"/>
    <property type="match status" value="1"/>
</dbReference>
<accession>A0A6C0J3F4</accession>
<dbReference type="SUPFAM" id="SSF57850">
    <property type="entry name" value="RING/U-box"/>
    <property type="match status" value="1"/>
</dbReference>
<sequence length="153" mass="18662">MEDCNICYSNISTVSEQITLSCQHSMCKNCYLHLTKSICPYCRKQFDYSLKDNIKRQELNIDNNYTHPPQLFDTSIHLLNSNFNQLDISNNTRLNNYHIPFSRRERHKIRRRRRDLTESEIKERRKIIRNKCKRKWLLKKGRLNKLKWFEVIL</sequence>
<keyword evidence="3" id="KW-0862">Zinc</keyword>
<dbReference type="Gene3D" id="3.30.40.10">
    <property type="entry name" value="Zinc/RING finger domain, C3HC4 (zinc finger)"/>
    <property type="match status" value="1"/>
</dbReference>
<protein>
    <recommendedName>
        <fullName evidence="4">RING-type domain-containing protein</fullName>
    </recommendedName>
</protein>
<feature type="domain" description="RING-type" evidence="4">
    <location>
        <begin position="4"/>
        <end position="43"/>
    </location>
</feature>
<dbReference type="InterPro" id="IPR017907">
    <property type="entry name" value="Znf_RING_CS"/>
</dbReference>
<keyword evidence="2" id="KW-0863">Zinc-finger</keyword>
<evidence type="ECO:0000256" key="3">
    <source>
        <dbReference type="ARBA" id="ARBA00022833"/>
    </source>
</evidence>
<dbReference type="GO" id="GO:0008270">
    <property type="term" value="F:zinc ion binding"/>
    <property type="evidence" value="ECO:0007669"/>
    <property type="project" value="UniProtKB-KW"/>
</dbReference>
<evidence type="ECO:0000256" key="1">
    <source>
        <dbReference type="ARBA" id="ARBA00022723"/>
    </source>
</evidence>
<dbReference type="EMBL" id="MN740324">
    <property type="protein sequence ID" value="QHU00199.1"/>
    <property type="molecule type" value="Genomic_DNA"/>
</dbReference>
<evidence type="ECO:0000313" key="5">
    <source>
        <dbReference type="EMBL" id="QHU00199.1"/>
    </source>
</evidence>
<dbReference type="PROSITE" id="PS00518">
    <property type="entry name" value="ZF_RING_1"/>
    <property type="match status" value="1"/>
</dbReference>
<proteinExistence type="predicted"/>
<name>A0A6C0J3F4_9ZZZZ</name>
<dbReference type="AlphaFoldDB" id="A0A6C0J3F4"/>
<evidence type="ECO:0000256" key="2">
    <source>
        <dbReference type="ARBA" id="ARBA00022771"/>
    </source>
</evidence>
<dbReference type="Pfam" id="PF14634">
    <property type="entry name" value="zf-RING_5"/>
    <property type="match status" value="1"/>
</dbReference>
<reference evidence="5" key="1">
    <citation type="journal article" date="2020" name="Nature">
        <title>Giant virus diversity and host interactions through global metagenomics.</title>
        <authorList>
            <person name="Schulz F."/>
            <person name="Roux S."/>
            <person name="Paez-Espino D."/>
            <person name="Jungbluth S."/>
            <person name="Walsh D.A."/>
            <person name="Denef V.J."/>
            <person name="McMahon K.D."/>
            <person name="Konstantinidis K.T."/>
            <person name="Eloe-Fadrosh E.A."/>
            <person name="Kyrpides N.C."/>
            <person name="Woyke T."/>
        </authorList>
    </citation>
    <scope>NUCLEOTIDE SEQUENCE</scope>
    <source>
        <strain evidence="5">GVMAG-M-3300025860-12</strain>
    </source>
</reference>
<organism evidence="5">
    <name type="scientific">viral metagenome</name>
    <dbReference type="NCBI Taxonomy" id="1070528"/>
    <lineage>
        <taxon>unclassified sequences</taxon>
        <taxon>metagenomes</taxon>
        <taxon>organismal metagenomes</taxon>
    </lineage>
</organism>
<dbReference type="InterPro" id="IPR001841">
    <property type="entry name" value="Znf_RING"/>
</dbReference>
<evidence type="ECO:0000259" key="4">
    <source>
        <dbReference type="PROSITE" id="PS50089"/>
    </source>
</evidence>
<keyword evidence="1" id="KW-0479">Metal-binding</keyword>